<dbReference type="AlphaFoldDB" id="A0A0F9BD58"/>
<sequence>TSIDAITGGGRVFGDIGQVSENVDIELDDFQPQAVTDKLGLYIRRVKCVDETGSNSFFDLESERYGDDEIALAGTSVDETGDTKKNPEFRVGNSFNDGDTKWYSPHKQWNWFSMREGGSNWPKSYYLTFILAEKDNGGLSEFLQKLWDKVGKQVTAAIAAAIGGAIGSSLGPLGTIIGAAVGYAVAKIVEWFIKMWKDDIFPPKTISCTVPSFGARWTKNGSWGSTTSEFRNAHFYGHDGHYYIEYYWRLFS</sequence>
<evidence type="ECO:0000313" key="1">
    <source>
        <dbReference type="EMBL" id="KKL19670.1"/>
    </source>
</evidence>
<name>A0A0F9BD58_9ZZZZ</name>
<comment type="caution">
    <text evidence="1">The sequence shown here is derived from an EMBL/GenBank/DDBJ whole genome shotgun (WGS) entry which is preliminary data.</text>
</comment>
<reference evidence="1" key="1">
    <citation type="journal article" date="2015" name="Nature">
        <title>Complex archaea that bridge the gap between prokaryotes and eukaryotes.</title>
        <authorList>
            <person name="Spang A."/>
            <person name="Saw J.H."/>
            <person name="Jorgensen S.L."/>
            <person name="Zaremba-Niedzwiedzka K."/>
            <person name="Martijn J."/>
            <person name="Lind A.E."/>
            <person name="van Eijk R."/>
            <person name="Schleper C."/>
            <person name="Guy L."/>
            <person name="Ettema T.J."/>
        </authorList>
    </citation>
    <scope>NUCLEOTIDE SEQUENCE</scope>
</reference>
<protein>
    <submittedName>
        <fullName evidence="1">Uncharacterized protein</fullName>
    </submittedName>
</protein>
<feature type="non-terminal residue" evidence="1">
    <location>
        <position position="1"/>
    </location>
</feature>
<accession>A0A0F9BD58</accession>
<proteinExistence type="predicted"/>
<gene>
    <name evidence="1" type="ORF">LCGC14_2463130</name>
</gene>
<organism evidence="1">
    <name type="scientific">marine sediment metagenome</name>
    <dbReference type="NCBI Taxonomy" id="412755"/>
    <lineage>
        <taxon>unclassified sequences</taxon>
        <taxon>metagenomes</taxon>
        <taxon>ecological metagenomes</taxon>
    </lineage>
</organism>
<dbReference type="EMBL" id="LAZR01038396">
    <property type="protein sequence ID" value="KKL19670.1"/>
    <property type="molecule type" value="Genomic_DNA"/>
</dbReference>